<dbReference type="AlphaFoldDB" id="A0A7X3SML1"/>
<evidence type="ECO:0000259" key="2">
    <source>
        <dbReference type="PROSITE" id="PS50173"/>
    </source>
</evidence>
<evidence type="ECO:0000256" key="1">
    <source>
        <dbReference type="ARBA" id="ARBA00010945"/>
    </source>
</evidence>
<dbReference type="OrthoDB" id="9808813at2"/>
<gene>
    <name evidence="3" type="ORF">GR328_02565</name>
</gene>
<organism evidence="3 4">
    <name type="scientific">Microvirga makkahensis</name>
    <dbReference type="NCBI Taxonomy" id="1128670"/>
    <lineage>
        <taxon>Bacteria</taxon>
        <taxon>Pseudomonadati</taxon>
        <taxon>Pseudomonadota</taxon>
        <taxon>Alphaproteobacteria</taxon>
        <taxon>Hyphomicrobiales</taxon>
        <taxon>Methylobacteriaceae</taxon>
        <taxon>Microvirga</taxon>
    </lineage>
</organism>
<comment type="similarity">
    <text evidence="1">Belongs to the DNA polymerase type-Y family.</text>
</comment>
<reference evidence="3 4" key="2">
    <citation type="submission" date="2020-01" db="EMBL/GenBank/DDBJ databases">
        <title>Microvirga sp. nov., an arsenate reduction bacterium isolated from Tibet hotspring sediments.</title>
        <authorList>
            <person name="Xian W.-D."/>
            <person name="Li W.-J."/>
        </authorList>
    </citation>
    <scope>NUCLEOTIDE SEQUENCE [LARGE SCALE GENOMIC DNA]</scope>
    <source>
        <strain evidence="3 4">KCTC 23863</strain>
    </source>
</reference>
<name>A0A7X3SML1_9HYPH</name>
<dbReference type="Gene3D" id="3.30.70.270">
    <property type="match status" value="1"/>
</dbReference>
<protein>
    <recommendedName>
        <fullName evidence="2">UmuC domain-containing protein</fullName>
    </recommendedName>
</protein>
<dbReference type="Gene3D" id="3.40.1170.60">
    <property type="match status" value="1"/>
</dbReference>
<reference evidence="3 4" key="1">
    <citation type="submission" date="2019-12" db="EMBL/GenBank/DDBJ databases">
        <authorList>
            <person name="Yuan C.-G."/>
        </authorList>
    </citation>
    <scope>NUCLEOTIDE SEQUENCE [LARGE SCALE GENOMIC DNA]</scope>
    <source>
        <strain evidence="3 4">KCTC 23863</strain>
    </source>
</reference>
<dbReference type="InterPro" id="IPR043128">
    <property type="entry name" value="Rev_trsase/Diguanyl_cyclase"/>
</dbReference>
<sequence length="132" mass="14725">MRKPAGLERLYVDFDSFFAGAEQHLQPPRRGRPMGVLPVDSEHTALIAVSREAKALGIRRGATIREVRRQFPDFVFVNARHGPYVQLHRAIVEIIDAVVPIKAVCSIGEVVCARPCPPSRRRGWRSAGASRM</sequence>
<keyword evidence="4" id="KW-1185">Reference proteome</keyword>
<dbReference type="Proteomes" id="UP000436483">
    <property type="component" value="Unassembled WGS sequence"/>
</dbReference>
<comment type="caution">
    <text evidence="3">The sequence shown here is derived from an EMBL/GenBank/DDBJ whole genome shotgun (WGS) entry which is preliminary data.</text>
</comment>
<dbReference type="SUPFAM" id="SSF56672">
    <property type="entry name" value="DNA/RNA polymerases"/>
    <property type="match status" value="1"/>
</dbReference>
<evidence type="ECO:0000313" key="3">
    <source>
        <dbReference type="EMBL" id="MXQ10355.1"/>
    </source>
</evidence>
<dbReference type="PROSITE" id="PS50173">
    <property type="entry name" value="UMUC"/>
    <property type="match status" value="1"/>
</dbReference>
<dbReference type="RefSeq" id="WP_160882934.1">
    <property type="nucleotide sequence ID" value="NZ_WURB01000001.1"/>
</dbReference>
<dbReference type="GO" id="GO:0006281">
    <property type="term" value="P:DNA repair"/>
    <property type="evidence" value="ECO:0007669"/>
    <property type="project" value="InterPro"/>
</dbReference>
<feature type="domain" description="UmuC" evidence="2">
    <location>
        <begin position="9"/>
        <end position="112"/>
    </location>
</feature>
<dbReference type="EMBL" id="WURB01000001">
    <property type="protein sequence ID" value="MXQ10355.1"/>
    <property type="molecule type" value="Genomic_DNA"/>
</dbReference>
<accession>A0A7X3SML1</accession>
<dbReference type="InterPro" id="IPR001126">
    <property type="entry name" value="UmuC"/>
</dbReference>
<dbReference type="Pfam" id="PF00817">
    <property type="entry name" value="IMS"/>
    <property type="match status" value="1"/>
</dbReference>
<evidence type="ECO:0000313" key="4">
    <source>
        <dbReference type="Proteomes" id="UP000436483"/>
    </source>
</evidence>
<proteinExistence type="inferred from homology"/>
<dbReference type="InterPro" id="IPR043502">
    <property type="entry name" value="DNA/RNA_pol_sf"/>
</dbReference>